<keyword evidence="5" id="KW-0808">Transferase</keyword>
<dbReference type="EMBL" id="BAAAZG010000020">
    <property type="protein sequence ID" value="GAA4075051.1"/>
    <property type="molecule type" value="Genomic_DNA"/>
</dbReference>
<dbReference type="SUPFAM" id="SSF47384">
    <property type="entry name" value="Homodimeric domain of signal transducing histidine kinase"/>
    <property type="match status" value="1"/>
</dbReference>
<keyword evidence="9" id="KW-0902">Two-component regulatory system</keyword>
<feature type="region of interest" description="Disordered" evidence="11">
    <location>
        <begin position="439"/>
        <end position="494"/>
    </location>
</feature>
<dbReference type="Pfam" id="PF02518">
    <property type="entry name" value="HATPase_c"/>
    <property type="match status" value="1"/>
</dbReference>
<dbReference type="CDD" id="cd06225">
    <property type="entry name" value="HAMP"/>
    <property type="match status" value="1"/>
</dbReference>
<protein>
    <recommendedName>
        <fullName evidence="3">histidine kinase</fullName>
        <ecNumber evidence="3">2.7.13.3</ecNumber>
    </recommendedName>
</protein>
<keyword evidence="6 12" id="KW-0812">Transmembrane</keyword>
<keyword evidence="10 12" id="KW-0472">Membrane</keyword>
<gene>
    <name evidence="15" type="ORF">GCM10022214_35170</name>
</gene>
<dbReference type="Proteomes" id="UP001500683">
    <property type="component" value="Unassembled WGS sequence"/>
</dbReference>
<comment type="subcellular location">
    <subcellularLocation>
        <location evidence="2">Cell membrane</location>
    </subcellularLocation>
</comment>
<dbReference type="SMART" id="SM00387">
    <property type="entry name" value="HATPase_c"/>
    <property type="match status" value="1"/>
</dbReference>
<evidence type="ECO:0000256" key="8">
    <source>
        <dbReference type="ARBA" id="ARBA00022989"/>
    </source>
</evidence>
<keyword evidence="8 12" id="KW-1133">Transmembrane helix</keyword>
<dbReference type="EC" id="2.7.13.3" evidence="3"/>
<dbReference type="InterPro" id="IPR003661">
    <property type="entry name" value="HisK_dim/P_dom"/>
</dbReference>
<dbReference type="Gene3D" id="1.10.287.130">
    <property type="match status" value="1"/>
</dbReference>
<organism evidence="15 16">
    <name type="scientific">Actinomadura miaoliensis</name>
    <dbReference type="NCBI Taxonomy" id="430685"/>
    <lineage>
        <taxon>Bacteria</taxon>
        <taxon>Bacillati</taxon>
        <taxon>Actinomycetota</taxon>
        <taxon>Actinomycetes</taxon>
        <taxon>Streptosporangiales</taxon>
        <taxon>Thermomonosporaceae</taxon>
        <taxon>Actinomadura</taxon>
    </lineage>
</organism>
<feature type="domain" description="Histidine kinase" evidence="13">
    <location>
        <begin position="233"/>
        <end position="439"/>
    </location>
</feature>
<dbReference type="SUPFAM" id="SSF158472">
    <property type="entry name" value="HAMP domain-like"/>
    <property type="match status" value="1"/>
</dbReference>
<dbReference type="Gene3D" id="6.10.340.10">
    <property type="match status" value="1"/>
</dbReference>
<reference evidence="16" key="1">
    <citation type="journal article" date="2019" name="Int. J. Syst. Evol. Microbiol.">
        <title>The Global Catalogue of Microorganisms (GCM) 10K type strain sequencing project: providing services to taxonomists for standard genome sequencing and annotation.</title>
        <authorList>
            <consortium name="The Broad Institute Genomics Platform"/>
            <consortium name="The Broad Institute Genome Sequencing Center for Infectious Disease"/>
            <person name="Wu L."/>
            <person name="Ma J."/>
        </authorList>
    </citation>
    <scope>NUCLEOTIDE SEQUENCE [LARGE SCALE GENOMIC DNA]</scope>
    <source>
        <strain evidence="16">JCM 16702</strain>
    </source>
</reference>
<dbReference type="SMART" id="SM00388">
    <property type="entry name" value="HisKA"/>
    <property type="match status" value="1"/>
</dbReference>
<dbReference type="InterPro" id="IPR003594">
    <property type="entry name" value="HATPase_dom"/>
</dbReference>
<comment type="catalytic activity">
    <reaction evidence="1">
        <text>ATP + protein L-histidine = ADP + protein N-phospho-L-histidine.</text>
        <dbReference type="EC" id="2.7.13.3"/>
    </reaction>
</comment>
<dbReference type="CDD" id="cd00082">
    <property type="entry name" value="HisKA"/>
    <property type="match status" value="1"/>
</dbReference>
<dbReference type="InterPro" id="IPR050428">
    <property type="entry name" value="TCS_sensor_his_kinase"/>
</dbReference>
<dbReference type="Pfam" id="PF00512">
    <property type="entry name" value="HisKA"/>
    <property type="match status" value="1"/>
</dbReference>
<evidence type="ECO:0000256" key="4">
    <source>
        <dbReference type="ARBA" id="ARBA00022553"/>
    </source>
</evidence>
<dbReference type="SMART" id="SM00304">
    <property type="entry name" value="HAMP"/>
    <property type="match status" value="1"/>
</dbReference>
<evidence type="ECO:0000259" key="13">
    <source>
        <dbReference type="PROSITE" id="PS50109"/>
    </source>
</evidence>
<evidence type="ECO:0000256" key="11">
    <source>
        <dbReference type="SAM" id="MobiDB-lite"/>
    </source>
</evidence>
<dbReference type="InterPro" id="IPR004358">
    <property type="entry name" value="Sig_transdc_His_kin-like_C"/>
</dbReference>
<dbReference type="InterPro" id="IPR005467">
    <property type="entry name" value="His_kinase_dom"/>
</dbReference>
<evidence type="ECO:0000256" key="7">
    <source>
        <dbReference type="ARBA" id="ARBA00022777"/>
    </source>
</evidence>
<dbReference type="InterPro" id="IPR036890">
    <property type="entry name" value="HATPase_C_sf"/>
</dbReference>
<evidence type="ECO:0000256" key="1">
    <source>
        <dbReference type="ARBA" id="ARBA00000085"/>
    </source>
</evidence>
<evidence type="ECO:0000256" key="12">
    <source>
        <dbReference type="SAM" id="Phobius"/>
    </source>
</evidence>
<feature type="domain" description="HAMP" evidence="14">
    <location>
        <begin position="172"/>
        <end position="225"/>
    </location>
</feature>
<name>A0ABP7VVF6_9ACTN</name>
<feature type="transmembrane region" description="Helical" evidence="12">
    <location>
        <begin position="149"/>
        <end position="171"/>
    </location>
</feature>
<dbReference type="PANTHER" id="PTHR45436:SF5">
    <property type="entry name" value="SENSOR HISTIDINE KINASE TRCS"/>
    <property type="match status" value="1"/>
</dbReference>
<keyword evidence="7" id="KW-0418">Kinase</keyword>
<dbReference type="PROSITE" id="PS50109">
    <property type="entry name" value="HIS_KIN"/>
    <property type="match status" value="1"/>
</dbReference>
<evidence type="ECO:0000256" key="5">
    <source>
        <dbReference type="ARBA" id="ARBA00022679"/>
    </source>
</evidence>
<evidence type="ECO:0000256" key="6">
    <source>
        <dbReference type="ARBA" id="ARBA00022692"/>
    </source>
</evidence>
<dbReference type="PRINTS" id="PR00344">
    <property type="entry name" value="BCTRLSENSOR"/>
</dbReference>
<evidence type="ECO:0000313" key="15">
    <source>
        <dbReference type="EMBL" id="GAA4075051.1"/>
    </source>
</evidence>
<evidence type="ECO:0000256" key="10">
    <source>
        <dbReference type="ARBA" id="ARBA00023136"/>
    </source>
</evidence>
<dbReference type="InterPro" id="IPR003660">
    <property type="entry name" value="HAMP_dom"/>
</dbReference>
<keyword evidence="16" id="KW-1185">Reference proteome</keyword>
<evidence type="ECO:0000256" key="2">
    <source>
        <dbReference type="ARBA" id="ARBA00004236"/>
    </source>
</evidence>
<evidence type="ECO:0000259" key="14">
    <source>
        <dbReference type="PROSITE" id="PS50885"/>
    </source>
</evidence>
<evidence type="ECO:0000256" key="3">
    <source>
        <dbReference type="ARBA" id="ARBA00012438"/>
    </source>
</evidence>
<dbReference type="Gene3D" id="3.30.565.10">
    <property type="entry name" value="Histidine kinase-like ATPase, C-terminal domain"/>
    <property type="match status" value="1"/>
</dbReference>
<dbReference type="InterPro" id="IPR036097">
    <property type="entry name" value="HisK_dim/P_sf"/>
</dbReference>
<dbReference type="PANTHER" id="PTHR45436">
    <property type="entry name" value="SENSOR HISTIDINE KINASE YKOH"/>
    <property type="match status" value="1"/>
</dbReference>
<dbReference type="CDD" id="cd00075">
    <property type="entry name" value="HATPase"/>
    <property type="match status" value="1"/>
</dbReference>
<evidence type="ECO:0000313" key="16">
    <source>
        <dbReference type="Proteomes" id="UP001500683"/>
    </source>
</evidence>
<dbReference type="SUPFAM" id="SSF55874">
    <property type="entry name" value="ATPase domain of HSP90 chaperone/DNA topoisomerase II/histidine kinase"/>
    <property type="match status" value="1"/>
</dbReference>
<dbReference type="PROSITE" id="PS50885">
    <property type="entry name" value="HAMP"/>
    <property type="match status" value="1"/>
</dbReference>
<comment type="caution">
    <text evidence="15">The sequence shown here is derived from an EMBL/GenBank/DDBJ whole genome shotgun (WGS) entry which is preliminary data.</text>
</comment>
<proteinExistence type="predicted"/>
<dbReference type="RefSeq" id="WP_344948202.1">
    <property type="nucleotide sequence ID" value="NZ_BAAAZG010000020.1"/>
</dbReference>
<sequence>MTLAAVGLIGAVLLVVGIAAAVLAQHLITSRLTAHAARAAQDTAAAYRHGATAGVLPARDGVTLLQVVSTGRTPRVLAASAPLQNRAPLSHSLPPSGRNRVDTRVCGDPAWQSDCLNIVGYRTAVPGHGTVMVYGAVPEPWALGSPVPAVTVAGLCIVVVIVAAGVTWRAVGRTLRPVAQMETAMSEITSTDLSRRMPVPDSADEVARLAATLNATLDRLQRSAEQQRRFVADASHELRTPLTALRTRVELALAAPEESDLLETLRECLDDAERLHHIVEDLLALARLDAGVEPARVPLDLGRLVETELAQRSPRLPVSARVDPGVRVEGNRLQLARLLVNLLTNADRYASGHVEVVVRTEGEEAVVEVCDDGPGIPSADRERVFQRFTRLDTARSRAAGGTGLGLTIARDIAVAHGGRLYVADSLRGARLMLRLPLLRDADRPGPAPSSDRSVPPAPPEDPPAPPGPSRPVAAQGSQQSSWGACQPDGPGRRF</sequence>
<keyword evidence="4" id="KW-0597">Phosphoprotein</keyword>
<dbReference type="Pfam" id="PF00672">
    <property type="entry name" value="HAMP"/>
    <property type="match status" value="1"/>
</dbReference>
<evidence type="ECO:0000256" key="9">
    <source>
        <dbReference type="ARBA" id="ARBA00023012"/>
    </source>
</evidence>
<feature type="compositionally biased region" description="Pro residues" evidence="11">
    <location>
        <begin position="455"/>
        <end position="469"/>
    </location>
</feature>
<accession>A0ABP7VVF6</accession>